<name>A0A947DDM6_9CYAN</name>
<evidence type="ECO:0000313" key="2">
    <source>
        <dbReference type="Proteomes" id="UP000717364"/>
    </source>
</evidence>
<dbReference type="AlphaFoldDB" id="A0A947DDM6"/>
<dbReference type="PANTHER" id="PTHR31340">
    <property type="entry name" value="MITOCHONDRIAL GENOME MAINTENANCE EXONUCLEASE 1"/>
    <property type="match status" value="1"/>
</dbReference>
<dbReference type="EMBL" id="JADOES010000009">
    <property type="protein sequence ID" value="MBT9315062.1"/>
    <property type="molecule type" value="Genomic_DNA"/>
</dbReference>
<dbReference type="Gene3D" id="3.90.320.10">
    <property type="match status" value="1"/>
</dbReference>
<evidence type="ECO:0008006" key="3">
    <source>
        <dbReference type="Google" id="ProtNLM"/>
    </source>
</evidence>
<gene>
    <name evidence="1" type="ORF">IXB50_06460</name>
</gene>
<evidence type="ECO:0000313" key="1">
    <source>
        <dbReference type="EMBL" id="MBT9315062.1"/>
    </source>
</evidence>
<accession>A0A947DDM6</accession>
<dbReference type="Proteomes" id="UP000717364">
    <property type="component" value="Unassembled WGS sequence"/>
</dbReference>
<dbReference type="GO" id="GO:0008297">
    <property type="term" value="F:single-stranded DNA exodeoxyribonuclease activity"/>
    <property type="evidence" value="ECO:0007669"/>
    <property type="project" value="TreeGrafter"/>
</dbReference>
<organism evidence="1 2">
    <name type="scientific">Leptothoe spongobia TAU-MAC 1115</name>
    <dbReference type="NCBI Taxonomy" id="1967444"/>
    <lineage>
        <taxon>Bacteria</taxon>
        <taxon>Bacillati</taxon>
        <taxon>Cyanobacteriota</taxon>
        <taxon>Cyanophyceae</taxon>
        <taxon>Nodosilineales</taxon>
        <taxon>Cymatolegaceae</taxon>
        <taxon>Leptothoe</taxon>
        <taxon>Leptothoe spongobia</taxon>
    </lineage>
</organism>
<dbReference type="InterPro" id="IPR011604">
    <property type="entry name" value="PDDEXK-like_dom_sf"/>
</dbReference>
<sequence>MLESYSLRSVTEDGLEYLLTNEGQRLASVSTIIKVISQYKGLTLPRWKAQRRLNHWKLQVGEEMAAQMRNDACIRGTEFHHRVANYLRGGRGTRWPPELLPFGQSIKPILLQIKPIEDVKLVEGSVLHPKLHYAGKVDAIAKWNDHWYLMEWKTANKPQRYDWISSYLLQSAAYIAAANKTYNLNLRQSLIVIALPNKQAQVFRVDWDELKIYFRKWLSYVKLFWALQASIDIQTGKALRRIIVTRSDGSRYSEFV</sequence>
<dbReference type="PANTHER" id="PTHR31340:SF3">
    <property type="entry name" value="MITOCHONDRIAL GENOME MAINTENANCE EXONUCLEASE 1"/>
    <property type="match status" value="1"/>
</dbReference>
<keyword evidence="2" id="KW-1185">Reference proteome</keyword>
<proteinExistence type="predicted"/>
<protein>
    <recommendedName>
        <fullName evidence="3">PD-(D/E)XK endonuclease-like domain-containing protein</fullName>
    </recommendedName>
</protein>
<dbReference type="RefSeq" id="WP_215608134.1">
    <property type="nucleotide sequence ID" value="NZ_JADOES010000009.1"/>
</dbReference>
<reference evidence="1" key="1">
    <citation type="submission" date="2020-11" db="EMBL/GenBank/DDBJ databases">
        <authorList>
            <person name="Konstantinou D."/>
            <person name="Gkelis S."/>
            <person name="Popin R."/>
            <person name="Fewer D."/>
            <person name="Sivonen K."/>
        </authorList>
    </citation>
    <scope>NUCLEOTIDE SEQUENCE</scope>
    <source>
        <strain evidence="1">TAU-MAC 1115</strain>
    </source>
</reference>
<reference evidence="1" key="2">
    <citation type="journal article" date="2021" name="Mar. Drugs">
        <title>Genome Reduction and Secondary Metabolism of the Marine Sponge-Associated Cyanobacterium Leptothoe.</title>
        <authorList>
            <person name="Konstantinou D."/>
            <person name="Popin R.V."/>
            <person name="Fewer D.P."/>
            <person name="Sivonen K."/>
            <person name="Gkelis S."/>
        </authorList>
    </citation>
    <scope>NUCLEOTIDE SEQUENCE</scope>
    <source>
        <strain evidence="1">TAU-MAC 1115</strain>
    </source>
</reference>
<comment type="caution">
    <text evidence="1">The sequence shown here is derived from an EMBL/GenBank/DDBJ whole genome shotgun (WGS) entry which is preliminary data.</text>
</comment>